<evidence type="ECO:0000259" key="5">
    <source>
        <dbReference type="PROSITE" id="PS50887"/>
    </source>
</evidence>
<gene>
    <name evidence="6" type="ORF">Ga0074115_1313</name>
    <name evidence="7" type="ORF">Ga0076813_14203</name>
</gene>
<dbReference type="PROSITE" id="PS50883">
    <property type="entry name" value="EAL"/>
    <property type="match status" value="1"/>
</dbReference>
<dbReference type="AlphaFoldDB" id="A0A0T5YZI2"/>
<dbReference type="PANTHER" id="PTHR44757:SF2">
    <property type="entry name" value="BIOFILM ARCHITECTURE MAINTENANCE PROTEIN MBAA"/>
    <property type="match status" value="1"/>
</dbReference>
<dbReference type="SMART" id="SM00091">
    <property type="entry name" value="PAS"/>
    <property type="match status" value="2"/>
</dbReference>
<feature type="transmembrane region" description="Helical" evidence="1">
    <location>
        <begin position="52"/>
        <end position="76"/>
    </location>
</feature>
<name>A0A0T5YZI2_9GAMM</name>
<dbReference type="NCBIfam" id="TIGR00254">
    <property type="entry name" value="GGDEF"/>
    <property type="match status" value="1"/>
</dbReference>
<keyword evidence="1" id="KW-0472">Membrane</keyword>
<dbReference type="PROSITE" id="PS50113">
    <property type="entry name" value="PAC"/>
    <property type="match status" value="1"/>
</dbReference>
<dbReference type="EMBL" id="LDXT01000066">
    <property type="protein sequence ID" value="KRT56055.1"/>
    <property type="molecule type" value="Genomic_DNA"/>
</dbReference>
<organism evidence="6 9">
    <name type="scientific">endosymbiont of Ridgeia piscesae</name>
    <dbReference type="NCBI Taxonomy" id="54398"/>
    <lineage>
        <taxon>Bacteria</taxon>
        <taxon>Pseudomonadati</taxon>
        <taxon>Pseudomonadota</taxon>
        <taxon>Gammaproteobacteria</taxon>
        <taxon>sulfur-oxidizing symbionts</taxon>
    </lineage>
</organism>
<feature type="domain" description="EAL" evidence="4">
    <location>
        <begin position="529"/>
        <end position="783"/>
    </location>
</feature>
<feature type="domain" description="PAS" evidence="2">
    <location>
        <begin position="223"/>
        <end position="283"/>
    </location>
</feature>
<evidence type="ECO:0000259" key="2">
    <source>
        <dbReference type="PROSITE" id="PS50112"/>
    </source>
</evidence>
<dbReference type="OrthoDB" id="1316910at2"/>
<dbReference type="Gene3D" id="3.30.450.20">
    <property type="entry name" value="PAS domain"/>
    <property type="match status" value="2"/>
</dbReference>
<dbReference type="SUPFAM" id="SSF55785">
    <property type="entry name" value="PYP-like sensor domain (PAS domain)"/>
    <property type="match status" value="2"/>
</dbReference>
<dbReference type="Proteomes" id="UP000051634">
    <property type="component" value="Unassembled WGS sequence"/>
</dbReference>
<proteinExistence type="predicted"/>
<feature type="domain" description="PAC" evidence="3">
    <location>
        <begin position="176"/>
        <end position="229"/>
    </location>
</feature>
<dbReference type="PATRIC" id="fig|54398.3.peg.1939"/>
<dbReference type="InterPro" id="IPR052155">
    <property type="entry name" value="Biofilm_reg_signaling"/>
</dbReference>
<dbReference type="Pfam" id="PF13188">
    <property type="entry name" value="PAS_8"/>
    <property type="match status" value="1"/>
</dbReference>
<keyword evidence="1" id="KW-1133">Transmembrane helix</keyword>
<dbReference type="InterPro" id="IPR000700">
    <property type="entry name" value="PAS-assoc_C"/>
</dbReference>
<dbReference type="PROSITE" id="PS50887">
    <property type="entry name" value="GGDEF"/>
    <property type="match status" value="1"/>
</dbReference>
<dbReference type="InterPro" id="IPR029787">
    <property type="entry name" value="Nucleotide_cyclase"/>
</dbReference>
<dbReference type="Gene3D" id="3.20.20.450">
    <property type="entry name" value="EAL domain"/>
    <property type="match status" value="1"/>
</dbReference>
<dbReference type="Proteomes" id="UP000051276">
    <property type="component" value="Unassembled WGS sequence"/>
</dbReference>
<dbReference type="CDD" id="cd01949">
    <property type="entry name" value="GGDEF"/>
    <property type="match status" value="1"/>
</dbReference>
<dbReference type="NCBIfam" id="TIGR00229">
    <property type="entry name" value="sensory_box"/>
    <property type="match status" value="1"/>
</dbReference>
<sequence>MDFSPSTQWNTKSDGHADTRHLTRATRFAYIGVTLFFFISLTWNLLVTPNSAAFISSLITLHLLVGGAFIGAIHHFRKKLLYEFRLRRSYETALHAEEEYLHQILDHVADGVAVFDVQGVPLYLNATAYHLFQSASPKPQLSIPEIKNKVFNAQGKRVLKNSELPQILALNGERVQGLELSLYDLDTNQRISLLANSQPLMGSDGHLEAVVVTYHDITASKRAESELRLAASAFEVPESMFITNHSGIIQHVNQEFSTMTGYKPDELVGSDSEILASEHHSNDFYVEMIKTLESAGRWEGELWCKRKDQKQQPLWAKITSIQTEKDKESYYLVSMVDLNTQYRKQNEMIARAYHDETTGLPNRTLLLDRLDQSLARSARSGVLGAVLSVEIDHFVNVNQTLGHLIADRLLKELAERLKRNVRRDDTLARSGDGQFTLILNEVASNQDIATQSAIAIAEKFKARISRPFHIFDHEVHVTSSIAISTFDGKNITTESVINQLDTTRKAAKEEGINSIRCFHPEMLSKVKRQLSIENDMRIALQRDQFSLFFQPKINVKNGQLSGAEALIRWKHPQQGYIDPSYFIPIAEENGLIEQLGEFVLREVCCRISIWQRSGLRVIPISINISAVQIRHDKFINSVNSILKETGVDPRYLEFEITESALEQNFVQIKRTIHSLKDQGIIISIDDFGTGYSNLSYLNEIVIDRLKIDQSFIYKLTEQKRKSPVAETIISLAHNFGMTTVGEGVETKAQFDFLRELGCDEAQGYFFCKPVSINIFSDLLKNPQVNRAS</sequence>
<dbReference type="InterPro" id="IPR000160">
    <property type="entry name" value="GGDEF_dom"/>
</dbReference>
<protein>
    <submittedName>
        <fullName evidence="7">PAS domain S-box-containing protein/diguanylate cyclase (GGDEF) domain-containing protein</fullName>
    </submittedName>
    <submittedName>
        <fullName evidence="6">PAS domain S-box/diguanylate cyclase (GGDEF) domain</fullName>
    </submittedName>
</protein>
<dbReference type="InterPro" id="IPR000014">
    <property type="entry name" value="PAS"/>
</dbReference>
<evidence type="ECO:0000259" key="4">
    <source>
        <dbReference type="PROSITE" id="PS50883"/>
    </source>
</evidence>
<dbReference type="Pfam" id="PF13426">
    <property type="entry name" value="PAS_9"/>
    <property type="match status" value="1"/>
</dbReference>
<dbReference type="InterPro" id="IPR035965">
    <property type="entry name" value="PAS-like_dom_sf"/>
</dbReference>
<reference evidence="8 9" key="1">
    <citation type="submission" date="2015-11" db="EMBL/GenBank/DDBJ databases">
        <title>The genome of Candidatus Endoriftia persephone in Ridgeia piscesae and population structure of the North Eastern Pacific vestimentiferan symbionts.</title>
        <authorList>
            <person name="Perez M."/>
            <person name="Juniper K.S."/>
        </authorList>
    </citation>
    <scope>NUCLEOTIDE SEQUENCE [LARGE SCALE GENOMIC DNA]</scope>
    <source>
        <strain evidence="7">Ind10</strain>
        <strain evidence="6">Ind11</strain>
    </source>
</reference>
<accession>A0A0T5YZI2</accession>
<feature type="domain" description="GGDEF" evidence="5">
    <location>
        <begin position="382"/>
        <end position="520"/>
    </location>
</feature>
<keyword evidence="1" id="KW-0812">Transmembrane</keyword>
<dbReference type="CDD" id="cd00130">
    <property type="entry name" value="PAS"/>
    <property type="match status" value="1"/>
</dbReference>
<dbReference type="STRING" id="54398.Ga0074115_1313"/>
<evidence type="ECO:0000313" key="8">
    <source>
        <dbReference type="Proteomes" id="UP000051276"/>
    </source>
</evidence>
<dbReference type="EMBL" id="LMXI01000274">
    <property type="protein sequence ID" value="KRT58774.1"/>
    <property type="molecule type" value="Genomic_DNA"/>
</dbReference>
<dbReference type="SUPFAM" id="SSF55073">
    <property type="entry name" value="Nucleotide cyclase"/>
    <property type="match status" value="1"/>
</dbReference>
<evidence type="ECO:0000313" key="9">
    <source>
        <dbReference type="Proteomes" id="UP000051634"/>
    </source>
</evidence>
<comment type="caution">
    <text evidence="6">The sequence shown here is derived from an EMBL/GenBank/DDBJ whole genome shotgun (WGS) entry which is preliminary data.</text>
</comment>
<dbReference type="Gene3D" id="3.30.70.270">
    <property type="match status" value="1"/>
</dbReference>
<dbReference type="RefSeq" id="WP_157292726.1">
    <property type="nucleotide sequence ID" value="NZ_KQ557012.1"/>
</dbReference>
<evidence type="ECO:0000313" key="7">
    <source>
        <dbReference type="EMBL" id="KRT58774.1"/>
    </source>
</evidence>
<dbReference type="PANTHER" id="PTHR44757">
    <property type="entry name" value="DIGUANYLATE CYCLASE DGCP"/>
    <property type="match status" value="1"/>
</dbReference>
<evidence type="ECO:0000259" key="3">
    <source>
        <dbReference type="PROSITE" id="PS50113"/>
    </source>
</evidence>
<evidence type="ECO:0000256" key="1">
    <source>
        <dbReference type="SAM" id="Phobius"/>
    </source>
</evidence>
<dbReference type="SMART" id="SM00267">
    <property type="entry name" value="GGDEF"/>
    <property type="match status" value="1"/>
</dbReference>
<dbReference type="SUPFAM" id="SSF141868">
    <property type="entry name" value="EAL domain-like"/>
    <property type="match status" value="1"/>
</dbReference>
<evidence type="ECO:0000313" key="6">
    <source>
        <dbReference type="EMBL" id="KRT56055.1"/>
    </source>
</evidence>
<keyword evidence="9" id="KW-1185">Reference proteome</keyword>
<dbReference type="InterPro" id="IPR001633">
    <property type="entry name" value="EAL_dom"/>
</dbReference>
<dbReference type="InterPro" id="IPR043128">
    <property type="entry name" value="Rev_trsase/Diguanyl_cyclase"/>
</dbReference>
<dbReference type="Pfam" id="PF00563">
    <property type="entry name" value="EAL"/>
    <property type="match status" value="1"/>
</dbReference>
<dbReference type="CDD" id="cd01948">
    <property type="entry name" value="EAL"/>
    <property type="match status" value="1"/>
</dbReference>
<dbReference type="SMART" id="SM00052">
    <property type="entry name" value="EAL"/>
    <property type="match status" value="1"/>
</dbReference>
<dbReference type="InterPro" id="IPR035919">
    <property type="entry name" value="EAL_sf"/>
</dbReference>
<dbReference type="Pfam" id="PF00990">
    <property type="entry name" value="GGDEF"/>
    <property type="match status" value="1"/>
</dbReference>
<dbReference type="PROSITE" id="PS50112">
    <property type="entry name" value="PAS"/>
    <property type="match status" value="1"/>
</dbReference>
<feature type="transmembrane region" description="Helical" evidence="1">
    <location>
        <begin position="28"/>
        <end position="46"/>
    </location>
</feature>